<sequence length="573" mass="65220">MTKPSEIGKAHVLQVSSALKYLLAGESIVKFSDPVVQTAHFIKDQYPTIQFVINKFEMEQSDTQPSLLLTLEDQQQVKVNLFLIQGSAAIQPKNLGAKSFFTKYFGSSGLQTYFNDLLQQEYKTYLHSVIALKEDINQYDSIPMLKKKADGYYPKFMEDINPFRRAFLFSLREHCFQLLTDEYNLGATGIQLAFNELMLIESTTIITRYSRENKCLNVDRWKSNIDSTQGIYIYKKGNDTIGIRSGEEALTLRFKFESSPTSSVKLATSYEVFPAEDKVLHRNLRSIENFEMLIGQHKQLETTNKSNAIGKCNEAMVYYRILKENSSINQVDEQEYYHMLNAYSPIITHKELLSIQIASTITTQKMHEYLEGKYPVYQIESIQLVGDSYIDDRSETSDLQLILRVNGNYVVEGFSLKAASKRNVKITSKNPGIGQILGPTYFDIGSLDLVVKDIQKQFEQKLLNHQQVLGKVSEELGESLYKAPQANIKKGLAALLGRAPMVVTFYLHNDSVILEHNAIKSEIEVLPKTPSAIQTTLRWNDNQEELSLRVKFSKGQQYGWSSLKLACEGKIVK</sequence>
<dbReference type="EMBL" id="JADBEL010000001">
    <property type="protein sequence ID" value="MBE1553200.1"/>
    <property type="molecule type" value="Genomic_DNA"/>
</dbReference>
<evidence type="ECO:0000313" key="2">
    <source>
        <dbReference type="Proteomes" id="UP000658225"/>
    </source>
</evidence>
<protein>
    <submittedName>
        <fullName evidence="1">Uncharacterized protein</fullName>
    </submittedName>
</protein>
<comment type="caution">
    <text evidence="1">The sequence shown here is derived from an EMBL/GenBank/DDBJ whole genome shotgun (WGS) entry which is preliminary data.</text>
</comment>
<dbReference type="RefSeq" id="WP_192597017.1">
    <property type="nucleotide sequence ID" value="NZ_JADBEL010000001.1"/>
</dbReference>
<evidence type="ECO:0000313" key="1">
    <source>
        <dbReference type="EMBL" id="MBE1553200.1"/>
    </source>
</evidence>
<keyword evidence="2" id="KW-1185">Reference proteome</keyword>
<gene>
    <name evidence="1" type="ORF">H4683_000269</name>
</gene>
<name>A0A927RBA8_9BACL</name>
<dbReference type="Proteomes" id="UP000658225">
    <property type="component" value="Unassembled WGS sequence"/>
</dbReference>
<reference evidence="1" key="1">
    <citation type="submission" date="2020-10" db="EMBL/GenBank/DDBJ databases">
        <title>Genomic Encyclopedia of Type Strains, Phase IV (KMG-IV): sequencing the most valuable type-strain genomes for metagenomic binning, comparative biology and taxonomic classification.</title>
        <authorList>
            <person name="Goeker M."/>
        </authorList>
    </citation>
    <scope>NUCLEOTIDE SEQUENCE</scope>
    <source>
        <strain evidence="1">DSM 13886</strain>
    </source>
</reference>
<organism evidence="1 2">
    <name type="scientific">Sporosarcina limicola</name>
    <dbReference type="NCBI Taxonomy" id="34101"/>
    <lineage>
        <taxon>Bacteria</taxon>
        <taxon>Bacillati</taxon>
        <taxon>Bacillota</taxon>
        <taxon>Bacilli</taxon>
        <taxon>Bacillales</taxon>
        <taxon>Caryophanaceae</taxon>
        <taxon>Sporosarcina</taxon>
    </lineage>
</organism>
<proteinExistence type="predicted"/>
<dbReference type="AlphaFoldDB" id="A0A927RBA8"/>
<accession>A0A927RBA8</accession>